<feature type="region of interest" description="Disordered" evidence="1">
    <location>
        <begin position="410"/>
        <end position="445"/>
    </location>
</feature>
<sequence>MTESDYTPILSPSVTENNENQKPALTNKEKLKEKLRLLGKLRPLNISKPRNGEIVLETVEPKKEEIDDAATKWLMKKVDLKEAPILITKSPKTTAKKRVISKHNEIVDDEEEEDFGDDDVLSDVDEKANELKKPKIMVNEDEEIIEDNDSDAVEDEEDPITDEEEEEEEDDEEEKPKNQFIDDEASDDSEEEEEEKNGKVKKVVPSRILFSDDDDDEVEEKEETVPPSEPQTPTFEKPNISTELNENPESTSQIVLPNCLTQHLEPYTGQIAPIEPDPSQRSICLDTQADKDELMMLCSGTFGTQKSDQTLCSKFEKYDVRDFLSDSSPLPDSQSQDLQKINSLERLSLDHVIPDSLDTVNETQKRIDAIYDAFNNAEDSMDGDEISFSDSEYEPTVRKRKIVVYSDDEEEIQQSQAKHPKILDFDDSDIEESMDISNIPSFSKPSNSFVVDFDDVFTTEDTSNNPGFKEDFQSEENTRDADMDDEKDIDEYGSEIGDDDDDEDILPNKR</sequence>
<feature type="region of interest" description="Disordered" evidence="1">
    <location>
        <begin position="459"/>
        <end position="510"/>
    </location>
</feature>
<feature type="compositionally biased region" description="Basic and acidic residues" evidence="1">
    <location>
        <begin position="468"/>
        <end position="481"/>
    </location>
</feature>
<feature type="compositionally biased region" description="Acidic residues" evidence="1">
    <location>
        <begin position="139"/>
        <end position="173"/>
    </location>
</feature>
<evidence type="ECO:0000313" key="2">
    <source>
        <dbReference type="Proteomes" id="UP000887578"/>
    </source>
</evidence>
<feature type="compositionally biased region" description="Acidic residues" evidence="1">
    <location>
        <begin position="425"/>
        <end position="434"/>
    </location>
</feature>
<evidence type="ECO:0000313" key="3">
    <source>
        <dbReference type="WBParaSite" id="PDA_v2.g7517.t1"/>
    </source>
</evidence>
<dbReference type="AlphaFoldDB" id="A0A914QZJ2"/>
<keyword evidence="2" id="KW-1185">Reference proteome</keyword>
<accession>A0A914QZJ2</accession>
<protein>
    <submittedName>
        <fullName evidence="3">Uncharacterized protein</fullName>
    </submittedName>
</protein>
<feature type="region of interest" description="Disordered" evidence="1">
    <location>
        <begin position="103"/>
        <end position="251"/>
    </location>
</feature>
<feature type="compositionally biased region" description="Polar residues" evidence="1">
    <location>
        <begin position="1"/>
        <end position="24"/>
    </location>
</feature>
<dbReference type="Proteomes" id="UP000887578">
    <property type="component" value="Unplaced"/>
</dbReference>
<feature type="compositionally biased region" description="Acidic residues" evidence="1">
    <location>
        <begin position="181"/>
        <end position="195"/>
    </location>
</feature>
<dbReference type="WBParaSite" id="PDA_v2.g7517.t1">
    <property type="protein sequence ID" value="PDA_v2.g7517.t1"/>
    <property type="gene ID" value="PDA_v2.g7517"/>
</dbReference>
<feature type="compositionally biased region" description="Polar residues" evidence="1">
    <location>
        <begin position="231"/>
        <end position="251"/>
    </location>
</feature>
<feature type="compositionally biased region" description="Basic and acidic residues" evidence="1">
    <location>
        <begin position="124"/>
        <end position="133"/>
    </location>
</feature>
<feature type="region of interest" description="Disordered" evidence="1">
    <location>
        <begin position="1"/>
        <end position="29"/>
    </location>
</feature>
<proteinExistence type="predicted"/>
<feature type="compositionally biased region" description="Acidic residues" evidence="1">
    <location>
        <begin position="107"/>
        <end position="123"/>
    </location>
</feature>
<organism evidence="2 3">
    <name type="scientific">Panagrolaimus davidi</name>
    <dbReference type="NCBI Taxonomy" id="227884"/>
    <lineage>
        <taxon>Eukaryota</taxon>
        <taxon>Metazoa</taxon>
        <taxon>Ecdysozoa</taxon>
        <taxon>Nematoda</taxon>
        <taxon>Chromadorea</taxon>
        <taxon>Rhabditida</taxon>
        <taxon>Tylenchina</taxon>
        <taxon>Panagrolaimomorpha</taxon>
        <taxon>Panagrolaimoidea</taxon>
        <taxon>Panagrolaimidae</taxon>
        <taxon>Panagrolaimus</taxon>
    </lineage>
</organism>
<reference evidence="3" key="1">
    <citation type="submission" date="2022-11" db="UniProtKB">
        <authorList>
            <consortium name="WormBaseParasite"/>
        </authorList>
    </citation>
    <scope>IDENTIFICATION</scope>
</reference>
<feature type="compositionally biased region" description="Acidic residues" evidence="1">
    <location>
        <begin position="211"/>
        <end position="222"/>
    </location>
</feature>
<feature type="compositionally biased region" description="Acidic residues" evidence="1">
    <location>
        <begin position="482"/>
        <end position="510"/>
    </location>
</feature>
<evidence type="ECO:0000256" key="1">
    <source>
        <dbReference type="SAM" id="MobiDB-lite"/>
    </source>
</evidence>
<name>A0A914QZJ2_9BILA</name>